<reference evidence="2" key="1">
    <citation type="journal article" date="2023" name="Nat. Commun.">
        <title>Diploid and tetraploid genomes of Acorus and the evolution of monocots.</title>
        <authorList>
            <person name="Ma L."/>
            <person name="Liu K.W."/>
            <person name="Li Z."/>
            <person name="Hsiao Y.Y."/>
            <person name="Qi Y."/>
            <person name="Fu T."/>
            <person name="Tang G.D."/>
            <person name="Zhang D."/>
            <person name="Sun W.H."/>
            <person name="Liu D.K."/>
            <person name="Li Y."/>
            <person name="Chen G.Z."/>
            <person name="Liu X.D."/>
            <person name="Liao X.Y."/>
            <person name="Jiang Y.T."/>
            <person name="Yu X."/>
            <person name="Hao Y."/>
            <person name="Huang J."/>
            <person name="Zhao X.W."/>
            <person name="Ke S."/>
            <person name="Chen Y.Y."/>
            <person name="Wu W.L."/>
            <person name="Hsu J.L."/>
            <person name="Lin Y.F."/>
            <person name="Huang M.D."/>
            <person name="Li C.Y."/>
            <person name="Huang L."/>
            <person name="Wang Z.W."/>
            <person name="Zhao X."/>
            <person name="Zhong W.Y."/>
            <person name="Peng D.H."/>
            <person name="Ahmad S."/>
            <person name="Lan S."/>
            <person name="Zhang J.S."/>
            <person name="Tsai W.C."/>
            <person name="Van de Peer Y."/>
            <person name="Liu Z.J."/>
        </authorList>
    </citation>
    <scope>NUCLEOTIDE SEQUENCE</scope>
    <source>
        <strain evidence="2">CP</strain>
    </source>
</reference>
<evidence type="ECO:0000256" key="1">
    <source>
        <dbReference type="SAM" id="MobiDB-lite"/>
    </source>
</evidence>
<comment type="caution">
    <text evidence="2">The sequence shown here is derived from an EMBL/GenBank/DDBJ whole genome shotgun (WGS) entry which is preliminary data.</text>
</comment>
<reference evidence="2" key="2">
    <citation type="submission" date="2023-06" db="EMBL/GenBank/DDBJ databases">
        <authorList>
            <person name="Ma L."/>
            <person name="Liu K.-W."/>
            <person name="Li Z."/>
            <person name="Hsiao Y.-Y."/>
            <person name="Qi Y."/>
            <person name="Fu T."/>
            <person name="Tang G."/>
            <person name="Zhang D."/>
            <person name="Sun W.-H."/>
            <person name="Liu D.-K."/>
            <person name="Li Y."/>
            <person name="Chen G.-Z."/>
            <person name="Liu X.-D."/>
            <person name="Liao X.-Y."/>
            <person name="Jiang Y.-T."/>
            <person name="Yu X."/>
            <person name="Hao Y."/>
            <person name="Huang J."/>
            <person name="Zhao X.-W."/>
            <person name="Ke S."/>
            <person name="Chen Y.-Y."/>
            <person name="Wu W.-L."/>
            <person name="Hsu J.-L."/>
            <person name="Lin Y.-F."/>
            <person name="Huang M.-D."/>
            <person name="Li C.-Y."/>
            <person name="Huang L."/>
            <person name="Wang Z.-W."/>
            <person name="Zhao X."/>
            <person name="Zhong W.-Y."/>
            <person name="Peng D.-H."/>
            <person name="Ahmad S."/>
            <person name="Lan S."/>
            <person name="Zhang J.-S."/>
            <person name="Tsai W.-C."/>
            <person name="Van De Peer Y."/>
            <person name="Liu Z.-J."/>
        </authorList>
    </citation>
    <scope>NUCLEOTIDE SEQUENCE</scope>
    <source>
        <strain evidence="2">CP</strain>
        <tissue evidence="2">Leaves</tissue>
    </source>
</reference>
<feature type="compositionally biased region" description="Gly residues" evidence="1">
    <location>
        <begin position="54"/>
        <end position="66"/>
    </location>
</feature>
<dbReference type="Gene3D" id="3.10.450.40">
    <property type="match status" value="1"/>
</dbReference>
<evidence type="ECO:0000313" key="3">
    <source>
        <dbReference type="Proteomes" id="UP001180020"/>
    </source>
</evidence>
<dbReference type="Pfam" id="PF11523">
    <property type="entry name" value="DUF3223"/>
    <property type="match status" value="1"/>
</dbReference>
<gene>
    <name evidence="2" type="ORF">QJS10_CPB04g01333</name>
</gene>
<feature type="compositionally biased region" description="Basic residues" evidence="1">
    <location>
        <begin position="67"/>
        <end position="76"/>
    </location>
</feature>
<sequence>MWKSQCFFLIRADESVDDLSFRKCVEKILPLLENMKPHTNPDEGKGFHGKKGHTGGSRGGGFGGRGGRGRGHTGFH</sequence>
<dbReference type="EMBL" id="JAUJYO010000004">
    <property type="protein sequence ID" value="KAK1319201.1"/>
    <property type="molecule type" value="Genomic_DNA"/>
</dbReference>
<dbReference type="Proteomes" id="UP001180020">
    <property type="component" value="Unassembled WGS sequence"/>
</dbReference>
<organism evidence="2 3">
    <name type="scientific">Acorus calamus</name>
    <name type="common">Sweet flag</name>
    <dbReference type="NCBI Taxonomy" id="4465"/>
    <lineage>
        <taxon>Eukaryota</taxon>
        <taxon>Viridiplantae</taxon>
        <taxon>Streptophyta</taxon>
        <taxon>Embryophyta</taxon>
        <taxon>Tracheophyta</taxon>
        <taxon>Spermatophyta</taxon>
        <taxon>Magnoliopsida</taxon>
        <taxon>Liliopsida</taxon>
        <taxon>Acoraceae</taxon>
        <taxon>Acorus</taxon>
    </lineage>
</organism>
<proteinExistence type="predicted"/>
<dbReference type="AlphaFoldDB" id="A0AAV9F108"/>
<feature type="compositionally biased region" description="Basic and acidic residues" evidence="1">
    <location>
        <begin position="35"/>
        <end position="46"/>
    </location>
</feature>
<feature type="region of interest" description="Disordered" evidence="1">
    <location>
        <begin position="35"/>
        <end position="76"/>
    </location>
</feature>
<accession>A0AAV9F108</accession>
<evidence type="ECO:0000313" key="2">
    <source>
        <dbReference type="EMBL" id="KAK1319201.1"/>
    </source>
</evidence>
<name>A0AAV9F108_ACOCL</name>
<protein>
    <submittedName>
        <fullName evidence="2">Uncharacterized protein</fullName>
    </submittedName>
</protein>
<keyword evidence="3" id="KW-1185">Reference proteome</keyword>